<proteinExistence type="predicted"/>
<sequence>MPTGVGRESVPLGIVRDPVSVVRTKELLAAGTRCSLCIRSLAGQPARRQDFDAVVSWSWPRRLPGSKPVAAFDPRRPVKRRSLEGTVLAVGVLLRVYLALVNTEANDDHLTVIRIIAQQHRLPRLRDAWEGFQPKLYHVPVAGLWNLSPWQSPSVQLRIAQLVACAAGIATLFVVRRALIRRGLSPPIRVLAFTLVALNPALIGLNAQATNDSFVILFATVALSEGCEFFRTGARRAFIVMSASVVLAVLSKGNGLVVFLAVTATLVHAILGRQAVPGLSRRQLLGHSAVFVAVVLVCTAALGSYRPNWEDTGNPFAINGDRAPWPHLIERTYVYRPGTTSIADTYLTFRFVDMLEHPTITNDAVVYPLHRTSLWSQLYGRAHFSHFAQHPPSWRNTSPLVVTVGRLIFVLALLPTAFLLAGMMRAVFVLMVSGRRHASGDGAKLDEELLTLAAVGYIAFIIVYSLLYRDFSTMKAEFLFPALLAYVFFFADEADRAEARWAQRPQRRQVARWVVALLIGLYVTDVVILAVQLTRRPPSPSAAATVRTQPVASLASAPPSGVRARDHGR</sequence>
<dbReference type="GO" id="GO:0016740">
    <property type="term" value="F:transferase activity"/>
    <property type="evidence" value="ECO:0007669"/>
    <property type="project" value="UniProtKB-KW"/>
</dbReference>
<feature type="transmembrane region" description="Helical" evidence="1">
    <location>
        <begin position="407"/>
        <end position="428"/>
    </location>
</feature>
<name>A0A537L535_9BACT</name>
<keyword evidence="1" id="KW-0472">Membrane</keyword>
<keyword evidence="2" id="KW-0808">Transferase</keyword>
<accession>A0A537L535</accession>
<keyword evidence="1" id="KW-1133">Transmembrane helix</keyword>
<feature type="transmembrane region" description="Helical" evidence="1">
    <location>
        <begin position="255"/>
        <end position="272"/>
    </location>
</feature>
<evidence type="ECO:0000313" key="3">
    <source>
        <dbReference type="Proteomes" id="UP000319353"/>
    </source>
</evidence>
<gene>
    <name evidence="2" type="ORF">E6H01_05760</name>
</gene>
<comment type="caution">
    <text evidence="2">The sequence shown here is derived from an EMBL/GenBank/DDBJ whole genome shotgun (WGS) entry which is preliminary data.</text>
</comment>
<feature type="transmembrane region" description="Helical" evidence="1">
    <location>
        <begin position="449"/>
        <end position="468"/>
    </location>
</feature>
<feature type="transmembrane region" description="Helical" evidence="1">
    <location>
        <begin position="511"/>
        <end position="531"/>
    </location>
</feature>
<feature type="transmembrane region" description="Helical" evidence="1">
    <location>
        <begin position="155"/>
        <end position="175"/>
    </location>
</feature>
<evidence type="ECO:0000313" key="2">
    <source>
        <dbReference type="EMBL" id="TMJ03094.1"/>
    </source>
</evidence>
<feature type="transmembrane region" description="Helical" evidence="1">
    <location>
        <begin position="284"/>
        <end position="305"/>
    </location>
</feature>
<dbReference type="EMBL" id="VBAL01000064">
    <property type="protein sequence ID" value="TMJ03094.1"/>
    <property type="molecule type" value="Genomic_DNA"/>
</dbReference>
<organism evidence="2 3">
    <name type="scientific">Candidatus Segetimicrobium genomatis</name>
    <dbReference type="NCBI Taxonomy" id="2569760"/>
    <lineage>
        <taxon>Bacteria</taxon>
        <taxon>Bacillati</taxon>
        <taxon>Candidatus Sysuimicrobiota</taxon>
        <taxon>Candidatus Sysuimicrobiia</taxon>
        <taxon>Candidatus Sysuimicrobiales</taxon>
        <taxon>Candidatus Segetimicrobiaceae</taxon>
        <taxon>Candidatus Segetimicrobium</taxon>
    </lineage>
</organism>
<dbReference type="Proteomes" id="UP000319353">
    <property type="component" value="Unassembled WGS sequence"/>
</dbReference>
<feature type="transmembrane region" description="Helical" evidence="1">
    <location>
        <begin position="187"/>
        <end position="205"/>
    </location>
</feature>
<reference evidence="2 3" key="1">
    <citation type="journal article" date="2019" name="Nat. Microbiol.">
        <title>Mediterranean grassland soil C-N compound turnover is dependent on rainfall and depth, and is mediated by genomically divergent microorganisms.</title>
        <authorList>
            <person name="Diamond S."/>
            <person name="Andeer P.F."/>
            <person name="Li Z."/>
            <person name="Crits-Christoph A."/>
            <person name="Burstein D."/>
            <person name="Anantharaman K."/>
            <person name="Lane K.R."/>
            <person name="Thomas B.C."/>
            <person name="Pan C."/>
            <person name="Northen T.R."/>
            <person name="Banfield J.F."/>
        </authorList>
    </citation>
    <scope>NUCLEOTIDE SEQUENCE [LARGE SCALE GENOMIC DNA]</scope>
    <source>
        <strain evidence="2">NP_4</strain>
    </source>
</reference>
<evidence type="ECO:0000256" key="1">
    <source>
        <dbReference type="SAM" id="Phobius"/>
    </source>
</evidence>
<dbReference type="AlphaFoldDB" id="A0A537L535"/>
<protein>
    <submittedName>
        <fullName evidence="2">Phospholipid carrier-dependent glycosyltransferase</fullName>
    </submittedName>
</protein>
<keyword evidence="1" id="KW-0812">Transmembrane</keyword>